<dbReference type="AlphaFoldDB" id="A0A4P2VTI8"/>
<organism evidence="1 2">
    <name type="scientific">Fluviispira sanaruensis</name>
    <dbReference type="NCBI Taxonomy" id="2493639"/>
    <lineage>
        <taxon>Bacteria</taxon>
        <taxon>Pseudomonadati</taxon>
        <taxon>Bdellovibrionota</taxon>
        <taxon>Oligoflexia</taxon>
        <taxon>Silvanigrellales</taxon>
        <taxon>Silvanigrellaceae</taxon>
        <taxon>Fluviispira</taxon>
    </lineage>
</organism>
<protein>
    <submittedName>
        <fullName evidence="1">Uncharacterized protein</fullName>
    </submittedName>
</protein>
<gene>
    <name evidence="1" type="ORF">JCM31447_11370</name>
</gene>
<sequence>MQRILNLSGFYPQNYSLTEVINWVNGKKDPKFSWTRQPGEERWDLKKNKIIKNEN</sequence>
<keyword evidence="2" id="KW-1185">Reference proteome</keyword>
<evidence type="ECO:0000313" key="2">
    <source>
        <dbReference type="Proteomes" id="UP000291236"/>
    </source>
</evidence>
<name>A0A4P2VTI8_FLUSA</name>
<proteinExistence type="predicted"/>
<dbReference type="EMBL" id="AP019368">
    <property type="protein sequence ID" value="BBH52695.1"/>
    <property type="molecule type" value="Genomic_DNA"/>
</dbReference>
<accession>A0A4P2VTI8</accession>
<dbReference type="KEGG" id="sbf:JCM31447_11370"/>
<evidence type="ECO:0000313" key="1">
    <source>
        <dbReference type="EMBL" id="BBH52695.1"/>
    </source>
</evidence>
<reference evidence="1 2" key="1">
    <citation type="submission" date="2018-12" db="EMBL/GenBank/DDBJ databases">
        <title>Rubrispira sanarue gen. nov., sp., nov., a member of the order Silvanigrellales, isolated from a brackish lake in Hamamatsu Japan.</title>
        <authorList>
            <person name="Maejima Y."/>
            <person name="Iino T."/>
            <person name="Muraguchi Y."/>
            <person name="Fukuda K."/>
            <person name="Nojiri H."/>
            <person name="Ohkuma M."/>
            <person name="Moriuchi R."/>
            <person name="Dohra H."/>
            <person name="Kimbara K."/>
            <person name="Shintani M."/>
        </authorList>
    </citation>
    <scope>NUCLEOTIDE SEQUENCE [LARGE SCALE GENOMIC DNA]</scope>
    <source>
        <strain evidence="1 2">RF1110005</strain>
    </source>
</reference>
<dbReference type="Proteomes" id="UP000291236">
    <property type="component" value="Chromosome"/>
</dbReference>